<organism evidence="3 4">
    <name type="scientific">Dictyobacter aurantiacus</name>
    <dbReference type="NCBI Taxonomy" id="1936993"/>
    <lineage>
        <taxon>Bacteria</taxon>
        <taxon>Bacillati</taxon>
        <taxon>Chloroflexota</taxon>
        <taxon>Ktedonobacteria</taxon>
        <taxon>Ktedonobacterales</taxon>
        <taxon>Dictyobacteraceae</taxon>
        <taxon>Dictyobacter</taxon>
    </lineage>
</organism>
<feature type="compositionally biased region" description="Pro residues" evidence="1">
    <location>
        <begin position="70"/>
        <end position="120"/>
    </location>
</feature>
<feature type="transmembrane region" description="Helical" evidence="2">
    <location>
        <begin position="16"/>
        <end position="37"/>
    </location>
</feature>
<keyword evidence="2" id="KW-0812">Transmembrane</keyword>
<feature type="compositionally biased region" description="Low complexity" evidence="1">
    <location>
        <begin position="56"/>
        <end position="69"/>
    </location>
</feature>
<evidence type="ECO:0000313" key="4">
    <source>
        <dbReference type="Proteomes" id="UP000287224"/>
    </source>
</evidence>
<sequence>MNEDMKKNVLTRYKAAIIYSIFAFFIGINITIVATYAHAAQVDAPAMLTSTAAITGDTPTLPVVDTPTLVPVPTPTLVPTDTPTPAPVATPTPVPTQPPAPTPTPVPAPKPTPQPVPPGVPTVTVPGLPPSNGGGFVPGVTPVPFPSPSPTAKATPRATATPTLPAEATPTAPGVDSASNNTNNISNQGKQEGSGIGTAIVPVAIGSVLLLLIGGLTCFMFLRKPNTQQLAYARVPLRTTGRPAWFNQQGSNAPFATPMPIPTPVVAPQTAFAAASIPDVLPMSPAGPPISMPTHTNRTAVTPTQLPSFASGPQARATVPTGLQPDLLPATPPIFGDGPQPENRVYTPSDLKPITTSLPEQVTRPAQNNPISTSDMSPLPLDNFDLSQVLPQDNSGPDHNQTISPPEEGPLAFAPLIAPSIQDDPVLETIMRQAQMGLYALPNPEKPGSEEAL</sequence>
<feature type="region of interest" description="Disordered" evidence="1">
    <location>
        <begin position="56"/>
        <end position="194"/>
    </location>
</feature>
<gene>
    <name evidence="3" type="ORF">KDAU_36460</name>
</gene>
<feature type="region of interest" description="Disordered" evidence="1">
    <location>
        <begin position="330"/>
        <end position="412"/>
    </location>
</feature>
<evidence type="ECO:0000313" key="3">
    <source>
        <dbReference type="EMBL" id="GCE06317.1"/>
    </source>
</evidence>
<keyword evidence="2" id="KW-0472">Membrane</keyword>
<evidence type="ECO:0000256" key="1">
    <source>
        <dbReference type="SAM" id="MobiDB-lite"/>
    </source>
</evidence>
<feature type="compositionally biased region" description="Polar residues" evidence="1">
    <location>
        <begin position="177"/>
        <end position="191"/>
    </location>
</feature>
<reference evidence="4" key="1">
    <citation type="submission" date="2018-12" db="EMBL/GenBank/DDBJ databases">
        <title>Tengunoibacter tsumagoiensis gen. nov., sp. nov., Dictyobacter kobayashii sp. nov., D. alpinus sp. nov., and D. joshuensis sp. nov. and description of Dictyobacteraceae fam. nov. within the order Ktedonobacterales isolated from Tengu-no-mugimeshi.</title>
        <authorList>
            <person name="Wang C.M."/>
            <person name="Zheng Y."/>
            <person name="Sakai Y."/>
            <person name="Toyoda A."/>
            <person name="Minakuchi Y."/>
            <person name="Abe K."/>
            <person name="Yokota A."/>
            <person name="Yabe S."/>
        </authorList>
    </citation>
    <scope>NUCLEOTIDE SEQUENCE [LARGE SCALE GENOMIC DNA]</scope>
    <source>
        <strain evidence="4">S-27</strain>
    </source>
</reference>
<keyword evidence="2" id="KW-1133">Transmembrane helix</keyword>
<accession>A0A401ZHG9</accession>
<protein>
    <submittedName>
        <fullName evidence="3">Uncharacterized protein</fullName>
    </submittedName>
</protein>
<evidence type="ECO:0000256" key="2">
    <source>
        <dbReference type="SAM" id="Phobius"/>
    </source>
</evidence>
<feature type="compositionally biased region" description="Polar residues" evidence="1">
    <location>
        <begin position="354"/>
        <end position="376"/>
    </location>
</feature>
<proteinExistence type="predicted"/>
<comment type="caution">
    <text evidence="3">The sequence shown here is derived from an EMBL/GenBank/DDBJ whole genome shotgun (WGS) entry which is preliminary data.</text>
</comment>
<keyword evidence="4" id="KW-1185">Reference proteome</keyword>
<dbReference type="Proteomes" id="UP000287224">
    <property type="component" value="Unassembled WGS sequence"/>
</dbReference>
<dbReference type="PRINTS" id="PR01217">
    <property type="entry name" value="PRICHEXTENSN"/>
</dbReference>
<dbReference type="EMBL" id="BIFQ01000001">
    <property type="protein sequence ID" value="GCE06317.1"/>
    <property type="molecule type" value="Genomic_DNA"/>
</dbReference>
<feature type="compositionally biased region" description="Low complexity" evidence="1">
    <location>
        <begin position="150"/>
        <end position="173"/>
    </location>
</feature>
<feature type="compositionally biased region" description="Polar residues" evidence="1">
    <location>
        <begin position="385"/>
        <end position="404"/>
    </location>
</feature>
<dbReference type="AlphaFoldDB" id="A0A401ZHG9"/>
<feature type="transmembrane region" description="Helical" evidence="2">
    <location>
        <begin position="199"/>
        <end position="222"/>
    </location>
</feature>
<name>A0A401ZHG9_9CHLR</name>